<dbReference type="InterPro" id="IPR018120">
    <property type="entry name" value="Glyco_hydro_1_AS"/>
</dbReference>
<comment type="similarity">
    <text evidence="1 7">Belongs to the glycosyl hydrolase 1 family.</text>
</comment>
<sequence length="481" mass="55476">MKHMIHKKQGLFPDTFLWGSASAAYQVEGAWNKDGKGPSVWDLFTKIPGKTFKGSNGDTAVGHYERYKEDIALMAEMGLKAYRFSVSWPRIFPNGRGEINESGIAFYEDLIDELISNDIEPVLTLYHWDLPQALMDEYGGFESRKIIDDFNDYCIALYKRFAGKVKYWVTLNEQNYNFHNGFITAAHPPGVKDRKRFYAANHIAFLANAKAIESFRQYVPDGLIGPSFAYSPAYPLTSHPEDITAFENAEEFMNHWWLDMYCRGTYPQIPFNYLKEKGWAPAIEAGDMELLAKGKPDFIGVNYYQTITYERNPLDGVSEGKMNTTGQKGTNQDTGIPGLFKTKKNPNLVTSNWDWTIDPIGLRIGLRRITSRYELPVFITENGLGEFDKIEEDGSIQDDYRIDYLRSHLEQCREAISDGVHLIGYCSWSFTDLLSWLNGYQKRYGFVYINRDEEDEKDLKRIRKKSFYWYQNVIETNGKSL</sequence>
<dbReference type="Pfam" id="PF00232">
    <property type="entry name" value="Glyco_hydro_1"/>
    <property type="match status" value="1"/>
</dbReference>
<comment type="catalytic activity">
    <reaction evidence="4">
        <text>6-phospho-beta-D-glucosyl-(1-&gt;4)-D-glucose + H2O = D-glucose 6-phosphate + D-glucose</text>
        <dbReference type="Rhea" id="RHEA:10772"/>
        <dbReference type="ChEBI" id="CHEBI:4167"/>
        <dbReference type="ChEBI" id="CHEBI:15377"/>
        <dbReference type="ChEBI" id="CHEBI:58312"/>
        <dbReference type="ChEBI" id="CHEBI:61548"/>
        <dbReference type="EC" id="3.2.1.86"/>
    </reaction>
</comment>
<evidence type="ECO:0000256" key="2">
    <source>
        <dbReference type="ARBA" id="ARBA00022801"/>
    </source>
</evidence>
<dbReference type="InterPro" id="IPR017853">
    <property type="entry name" value="GH"/>
</dbReference>
<organism evidence="9 10">
    <name type="scientific">Bacillus amyloliquefaciens (strain Y2)</name>
    <name type="common">Bacillus amyloliquefaciens subsp. plantarum (strain B9601-Y2)</name>
    <dbReference type="NCBI Taxonomy" id="1155777"/>
    <lineage>
        <taxon>Bacteria</taxon>
        <taxon>Bacillati</taxon>
        <taxon>Bacillota</taxon>
        <taxon>Bacilli</taxon>
        <taxon>Bacillales</taxon>
        <taxon>Bacillaceae</taxon>
        <taxon>Bacillus</taxon>
        <taxon>Bacillus amyloliquefaciens group</taxon>
    </lineage>
</organism>
<keyword evidence="2 8" id="KW-0378">Hydrolase</keyword>
<evidence type="ECO:0000256" key="6">
    <source>
        <dbReference type="PROSITE-ProRule" id="PRU10055"/>
    </source>
</evidence>
<gene>
    <name evidence="9" type="primary">yckE</name>
    <name evidence="9" type="ORF">MUS_0320</name>
</gene>
<reference evidence="9 10" key="1">
    <citation type="journal article" date="2012" name="J. Biotechnol.">
        <title>Genome sequence of the plant growth promoting strain Bacillus amyloliquefaciens subsp. plantarum B9601-Y2 and expression of mersacidin and other secondary metabolites.</title>
        <authorList>
            <person name="He P."/>
            <person name="Hao K."/>
            <person name="Blom J."/>
            <person name="Ruckert C."/>
            <person name="Vater J."/>
            <person name="Mao Z."/>
            <person name="Wu Y."/>
            <person name="Hou M."/>
            <person name="He P."/>
            <person name="He Y."/>
            <person name="Borriss R."/>
        </authorList>
    </citation>
    <scope>NUCLEOTIDE SEQUENCE [LARGE SCALE GENOMIC DNA]</scope>
    <source>
        <strain evidence="9">Y2</strain>
    </source>
</reference>
<dbReference type="Gene3D" id="3.20.20.80">
    <property type="entry name" value="Glycosidases"/>
    <property type="match status" value="1"/>
</dbReference>
<dbReference type="HOGENOM" id="CLU_001859_0_1_9"/>
<proteinExistence type="inferred from homology"/>
<dbReference type="PROSITE" id="PS00572">
    <property type="entry name" value="GLYCOSYL_HYDROL_F1_1"/>
    <property type="match status" value="1"/>
</dbReference>
<evidence type="ECO:0000256" key="4">
    <source>
        <dbReference type="ARBA" id="ARBA00050637"/>
    </source>
</evidence>
<evidence type="ECO:0000256" key="3">
    <source>
        <dbReference type="ARBA" id="ARBA00023295"/>
    </source>
</evidence>
<keyword evidence="3 8" id="KW-0326">Glycosidase</keyword>
<dbReference type="SUPFAM" id="SSF51445">
    <property type="entry name" value="(Trans)glycosidases"/>
    <property type="match status" value="1"/>
</dbReference>
<evidence type="ECO:0000256" key="8">
    <source>
        <dbReference type="RuleBase" id="RU004468"/>
    </source>
</evidence>
<evidence type="ECO:0000256" key="1">
    <source>
        <dbReference type="ARBA" id="ARBA00010838"/>
    </source>
</evidence>
<dbReference type="PATRIC" id="fig|1126211.3.peg.309"/>
<dbReference type="GO" id="GO:0008706">
    <property type="term" value="F:6-phospho-beta-glucosidase activity"/>
    <property type="evidence" value="ECO:0007669"/>
    <property type="project" value="UniProtKB-EC"/>
</dbReference>
<evidence type="ECO:0000256" key="7">
    <source>
        <dbReference type="RuleBase" id="RU003690"/>
    </source>
</evidence>
<dbReference type="Proteomes" id="UP000002878">
    <property type="component" value="Chromosome"/>
</dbReference>
<dbReference type="PANTHER" id="PTHR10353:SF136">
    <property type="entry name" value="ARYL-PHOSPHO-BETA-D-GLUCOSIDASE BGLC"/>
    <property type="match status" value="1"/>
</dbReference>
<name>I2C178_BACAY</name>
<dbReference type="PANTHER" id="PTHR10353">
    <property type="entry name" value="GLYCOSYL HYDROLASE"/>
    <property type="match status" value="1"/>
</dbReference>
<feature type="active site" description="Nucleophile" evidence="6">
    <location>
        <position position="381"/>
    </location>
</feature>
<dbReference type="FunFam" id="3.20.20.80:FF:000004">
    <property type="entry name" value="Beta-glucosidase 6-phospho-beta-glucosidase"/>
    <property type="match status" value="1"/>
</dbReference>
<dbReference type="KEGG" id="bqy:MUS_0320"/>
<dbReference type="PRINTS" id="PR00131">
    <property type="entry name" value="GLHYDRLASE1"/>
</dbReference>
<dbReference type="GO" id="GO:0005829">
    <property type="term" value="C:cytosol"/>
    <property type="evidence" value="ECO:0007669"/>
    <property type="project" value="TreeGrafter"/>
</dbReference>
<dbReference type="EMBL" id="CP003332">
    <property type="protein sequence ID" value="AFJ60402.1"/>
    <property type="molecule type" value="Genomic_DNA"/>
</dbReference>
<dbReference type="GO" id="GO:0016052">
    <property type="term" value="P:carbohydrate catabolic process"/>
    <property type="evidence" value="ECO:0007669"/>
    <property type="project" value="TreeGrafter"/>
</dbReference>
<protein>
    <recommendedName>
        <fullName evidence="5">6-phospho-beta-glucosidase</fullName>
        <ecNumber evidence="5">3.2.1.86</ecNumber>
    </recommendedName>
</protein>
<dbReference type="InterPro" id="IPR033132">
    <property type="entry name" value="GH_1_N_CS"/>
</dbReference>
<evidence type="ECO:0000313" key="10">
    <source>
        <dbReference type="Proteomes" id="UP000002878"/>
    </source>
</evidence>
<dbReference type="EC" id="3.2.1.86" evidence="5"/>
<accession>I2C178</accession>
<evidence type="ECO:0000313" key="9">
    <source>
        <dbReference type="EMBL" id="AFJ60402.1"/>
    </source>
</evidence>
<dbReference type="AlphaFoldDB" id="I2C178"/>
<dbReference type="InterPro" id="IPR001360">
    <property type="entry name" value="Glyco_hydro_1"/>
</dbReference>
<evidence type="ECO:0000256" key="5">
    <source>
        <dbReference type="ARBA" id="ARBA00066487"/>
    </source>
</evidence>
<dbReference type="PROSITE" id="PS00653">
    <property type="entry name" value="GLYCOSYL_HYDROL_F1_2"/>
    <property type="match status" value="1"/>
</dbReference>